<keyword evidence="3" id="KW-0012">Acyltransferase</keyword>
<sequence>MAIKFEYLGSKFIKPFVPTPQNLRNYKPGFIDELAPFKNVAVVLFFAKNSNHNPKLFVVQLEKSLEKVLTRLYPLAGRYVEETQIVECNDEGAEFIQAQVNVKLEDILGPEADVTLADEFIPMKTKPRDVVLTIQFTIFGCGGVALGVSATHKVVDASTLCTFLNEWAAINREEDEINFTGPGFISSSLFPGRGFRPIPTPFITNDQYTRKKLSFNESAISKIKAKAITSIRLSKVQLVSAIICKALVGVDRVTHGYRRESILCQMINLREKMASPIPKHSCGNLWGLCATKPTILETTEELANLIHDSIKKAVNDYSKVHHNSEQGQTMVLNTFLETANVNNLESMNVIPITSWCKFPFYQVDFGFGKPKWVVPWTAPMKNFGLLIDGPGGNGVEAYIFLEVKDVPYFEEALDVNVFVCLVCQACRLWG</sequence>
<evidence type="ECO:0000313" key="5">
    <source>
        <dbReference type="Proteomes" id="UP000215914"/>
    </source>
</evidence>
<dbReference type="Gene3D" id="3.30.559.10">
    <property type="entry name" value="Chloramphenicol acetyltransferase-like domain"/>
    <property type="match status" value="2"/>
</dbReference>
<evidence type="ECO:0000313" key="4">
    <source>
        <dbReference type="EMBL" id="OTG33429.1"/>
    </source>
</evidence>
<dbReference type="Proteomes" id="UP000215914">
    <property type="component" value="Chromosome 2"/>
</dbReference>
<organism evidence="4 5">
    <name type="scientific">Helianthus annuus</name>
    <name type="common">Common sunflower</name>
    <dbReference type="NCBI Taxonomy" id="4232"/>
    <lineage>
        <taxon>Eukaryota</taxon>
        <taxon>Viridiplantae</taxon>
        <taxon>Streptophyta</taxon>
        <taxon>Embryophyta</taxon>
        <taxon>Tracheophyta</taxon>
        <taxon>Spermatophyta</taxon>
        <taxon>Magnoliopsida</taxon>
        <taxon>eudicotyledons</taxon>
        <taxon>Gunneridae</taxon>
        <taxon>Pentapetalae</taxon>
        <taxon>asterids</taxon>
        <taxon>campanulids</taxon>
        <taxon>Asterales</taxon>
        <taxon>Asteraceae</taxon>
        <taxon>Asteroideae</taxon>
        <taxon>Heliantheae alliance</taxon>
        <taxon>Heliantheae</taxon>
        <taxon>Helianthus</taxon>
    </lineage>
</organism>
<dbReference type="EMBL" id="CM007891">
    <property type="protein sequence ID" value="OTG33429.1"/>
    <property type="molecule type" value="Genomic_DNA"/>
</dbReference>
<keyword evidence="2 4" id="KW-0808">Transferase</keyword>
<comment type="similarity">
    <text evidence="1">Belongs to the plant acyltransferase family.</text>
</comment>
<name>A0A251VDS6_HELAN</name>
<evidence type="ECO:0000256" key="2">
    <source>
        <dbReference type="ARBA" id="ARBA00022679"/>
    </source>
</evidence>
<keyword evidence="5" id="KW-1185">Reference proteome</keyword>
<dbReference type="PANTHER" id="PTHR31623">
    <property type="entry name" value="F21J9.9"/>
    <property type="match status" value="1"/>
</dbReference>
<dbReference type="PANTHER" id="PTHR31623:SF70">
    <property type="entry name" value="TRANSFERASE, CHLORAMPHENICOL ACETYLTRANSFERASE-LIKE DOMAIN PROTEIN"/>
    <property type="match status" value="1"/>
</dbReference>
<dbReference type="AlphaFoldDB" id="A0A251VDS6"/>
<dbReference type="OMA" id="CMSEDET"/>
<protein>
    <submittedName>
        <fullName evidence="4">Putative transferase, Chloramphenicol acetyltransferase-like domain protein</fullName>
    </submittedName>
</protein>
<proteinExistence type="inferred from homology"/>
<dbReference type="InterPro" id="IPR023213">
    <property type="entry name" value="CAT-like_dom_sf"/>
</dbReference>
<evidence type="ECO:0000256" key="1">
    <source>
        <dbReference type="ARBA" id="ARBA00009861"/>
    </source>
</evidence>
<evidence type="ECO:0000256" key="3">
    <source>
        <dbReference type="ARBA" id="ARBA00023315"/>
    </source>
</evidence>
<dbReference type="Pfam" id="PF02458">
    <property type="entry name" value="Transferase"/>
    <property type="match status" value="1"/>
</dbReference>
<accession>A0A251VDS6</accession>
<dbReference type="GO" id="GO:0016746">
    <property type="term" value="F:acyltransferase activity"/>
    <property type="evidence" value="ECO:0007669"/>
    <property type="project" value="UniProtKB-KW"/>
</dbReference>
<gene>
    <name evidence="4" type="ORF">HannXRQ_Chr02g0034631</name>
</gene>
<dbReference type="InParanoid" id="A0A251VDS6"/>
<reference evidence="5" key="1">
    <citation type="journal article" date="2017" name="Nature">
        <title>The sunflower genome provides insights into oil metabolism, flowering and Asterid evolution.</title>
        <authorList>
            <person name="Badouin H."/>
            <person name="Gouzy J."/>
            <person name="Grassa C.J."/>
            <person name="Murat F."/>
            <person name="Staton S.E."/>
            <person name="Cottret L."/>
            <person name="Lelandais-Briere C."/>
            <person name="Owens G.L."/>
            <person name="Carrere S."/>
            <person name="Mayjonade B."/>
            <person name="Legrand L."/>
            <person name="Gill N."/>
            <person name="Kane N.C."/>
            <person name="Bowers J.E."/>
            <person name="Hubner S."/>
            <person name="Bellec A."/>
            <person name="Berard A."/>
            <person name="Berges H."/>
            <person name="Blanchet N."/>
            <person name="Boniface M.C."/>
            <person name="Brunel D."/>
            <person name="Catrice O."/>
            <person name="Chaidir N."/>
            <person name="Claudel C."/>
            <person name="Donnadieu C."/>
            <person name="Faraut T."/>
            <person name="Fievet G."/>
            <person name="Helmstetter N."/>
            <person name="King M."/>
            <person name="Knapp S.J."/>
            <person name="Lai Z."/>
            <person name="Le Paslier M.C."/>
            <person name="Lippi Y."/>
            <person name="Lorenzon L."/>
            <person name="Mandel J.R."/>
            <person name="Marage G."/>
            <person name="Marchand G."/>
            <person name="Marquand E."/>
            <person name="Bret-Mestries E."/>
            <person name="Morien E."/>
            <person name="Nambeesan S."/>
            <person name="Nguyen T."/>
            <person name="Pegot-Espagnet P."/>
            <person name="Pouilly N."/>
            <person name="Raftis F."/>
            <person name="Sallet E."/>
            <person name="Schiex T."/>
            <person name="Thomas J."/>
            <person name="Vandecasteele C."/>
            <person name="Vares D."/>
            <person name="Vear F."/>
            <person name="Vautrin S."/>
            <person name="Crespi M."/>
            <person name="Mangin B."/>
            <person name="Burke J.M."/>
            <person name="Salse J."/>
            <person name="Munos S."/>
            <person name="Vincourt P."/>
            <person name="Rieseberg L.H."/>
            <person name="Langlade N.B."/>
        </authorList>
    </citation>
    <scope>NUCLEOTIDE SEQUENCE [LARGE SCALE GENOMIC DNA]</scope>
    <source>
        <strain evidence="5">cv. SF193</strain>
    </source>
</reference>